<keyword evidence="2" id="KW-0802">TPR repeat</keyword>
<proteinExistence type="predicted"/>
<evidence type="ECO:0000256" key="2">
    <source>
        <dbReference type="ARBA" id="ARBA00022803"/>
    </source>
</evidence>
<dbReference type="InterPro" id="IPR019734">
    <property type="entry name" value="TPR_rpt"/>
</dbReference>
<evidence type="ECO:0000313" key="3">
    <source>
        <dbReference type="EMBL" id="KAF5363219.1"/>
    </source>
</evidence>
<accession>A0A8H5LN54</accession>
<dbReference type="PANTHER" id="PTHR45831">
    <property type="entry name" value="LD24721P"/>
    <property type="match status" value="1"/>
</dbReference>
<evidence type="ECO:0000313" key="4">
    <source>
        <dbReference type="Proteomes" id="UP000559256"/>
    </source>
</evidence>
<name>A0A8H5LN54_9AGAR</name>
<protein>
    <recommendedName>
        <fullName evidence="5">TPR-like protein</fullName>
    </recommendedName>
</protein>
<organism evidence="3 4">
    <name type="scientific">Tetrapyrgos nigripes</name>
    <dbReference type="NCBI Taxonomy" id="182062"/>
    <lineage>
        <taxon>Eukaryota</taxon>
        <taxon>Fungi</taxon>
        <taxon>Dikarya</taxon>
        <taxon>Basidiomycota</taxon>
        <taxon>Agaricomycotina</taxon>
        <taxon>Agaricomycetes</taxon>
        <taxon>Agaricomycetidae</taxon>
        <taxon>Agaricales</taxon>
        <taxon>Marasmiineae</taxon>
        <taxon>Marasmiaceae</taxon>
        <taxon>Tetrapyrgos</taxon>
    </lineage>
</organism>
<sequence length="571" mass="65025">MSDRAEQVQKLKDDGNDFYKRKKYSAAIKKYTEAIQIDDTVALLFANRAACRLALKQYLDALADAVKATELDPNYSKAWARRAAVHDALGQNQGSRVMWEKALEALPKGELSETDKNLKKQYEEGLAKAKAEINKLSSSGPRLSGSAIQIQSGNNDLPWDVAAQIVVELEKKQDPKSSAWVIYMADKEFQEAVSNINEYKTQVIGGRTLAKARMGGLANLTNAILRDTRVFRISQPDLLVKLMESINIERQCNKGWFGEMGPETVQREALERLRTEERASVRRALSSTIRDWIIVGFLRTKINPNFAGAMEYLQRALDMINWGRDQWPNMHKEQRGAVFTRTFRRGVWNLLLNAMMEAYASNPGKRSLLNKINVHADGLLEDLENDRPEPGEEAVLDAGFRWSFWENIKGNAFACKGFYHVQLAKLSDTDPNADLREVGENLFAAFQCYFKAAQGFPEDDYYHPWFLWCAIENMLAGEPPTDIVLKLLEEIRLCVPKVRSLWYRNPAQTNEPQLKHYEYLDVVEKGARKLIERGEVGINDPFDMARFHKAGEEVRLGEDDEIPALEQLQLQ</sequence>
<keyword evidence="1" id="KW-0677">Repeat</keyword>
<dbReference type="GO" id="GO:0016020">
    <property type="term" value="C:membrane"/>
    <property type="evidence" value="ECO:0007669"/>
    <property type="project" value="TreeGrafter"/>
</dbReference>
<evidence type="ECO:0008006" key="5">
    <source>
        <dbReference type="Google" id="ProtNLM"/>
    </source>
</evidence>
<gene>
    <name evidence="3" type="ORF">D9758_008407</name>
</gene>
<comment type="caution">
    <text evidence="3">The sequence shown here is derived from an EMBL/GenBank/DDBJ whole genome shotgun (WGS) entry which is preliminary data.</text>
</comment>
<dbReference type="Proteomes" id="UP000559256">
    <property type="component" value="Unassembled WGS sequence"/>
</dbReference>
<reference evidence="3 4" key="1">
    <citation type="journal article" date="2020" name="ISME J.">
        <title>Uncovering the hidden diversity of litter-decomposition mechanisms in mushroom-forming fungi.</title>
        <authorList>
            <person name="Floudas D."/>
            <person name="Bentzer J."/>
            <person name="Ahren D."/>
            <person name="Johansson T."/>
            <person name="Persson P."/>
            <person name="Tunlid A."/>
        </authorList>
    </citation>
    <scope>NUCLEOTIDE SEQUENCE [LARGE SCALE GENOMIC DNA]</scope>
    <source>
        <strain evidence="3 4">CBS 291.85</strain>
    </source>
</reference>
<dbReference type="SMART" id="SM00028">
    <property type="entry name" value="TPR"/>
    <property type="match status" value="3"/>
</dbReference>
<dbReference type="OrthoDB" id="2423701at2759"/>
<keyword evidence="4" id="KW-1185">Reference proteome</keyword>
<dbReference type="InterPro" id="IPR011990">
    <property type="entry name" value="TPR-like_helical_dom_sf"/>
</dbReference>
<dbReference type="AlphaFoldDB" id="A0A8H5LN54"/>
<dbReference type="GO" id="GO:0060090">
    <property type="term" value="F:molecular adaptor activity"/>
    <property type="evidence" value="ECO:0007669"/>
    <property type="project" value="TreeGrafter"/>
</dbReference>
<dbReference type="GO" id="GO:0072380">
    <property type="term" value="C:TRC complex"/>
    <property type="evidence" value="ECO:0007669"/>
    <property type="project" value="TreeGrafter"/>
</dbReference>
<dbReference type="PANTHER" id="PTHR45831:SF2">
    <property type="entry name" value="LD24721P"/>
    <property type="match status" value="1"/>
</dbReference>
<dbReference type="EMBL" id="JAACJM010000034">
    <property type="protein sequence ID" value="KAF5363219.1"/>
    <property type="molecule type" value="Genomic_DNA"/>
</dbReference>
<dbReference type="GO" id="GO:0006620">
    <property type="term" value="P:post-translational protein targeting to endoplasmic reticulum membrane"/>
    <property type="evidence" value="ECO:0007669"/>
    <property type="project" value="TreeGrafter"/>
</dbReference>
<dbReference type="SUPFAM" id="SSF48452">
    <property type="entry name" value="TPR-like"/>
    <property type="match status" value="1"/>
</dbReference>
<evidence type="ECO:0000256" key="1">
    <source>
        <dbReference type="ARBA" id="ARBA00022737"/>
    </source>
</evidence>
<dbReference type="Gene3D" id="1.25.40.10">
    <property type="entry name" value="Tetratricopeptide repeat domain"/>
    <property type="match status" value="1"/>
</dbReference>
<dbReference type="InterPro" id="IPR047150">
    <property type="entry name" value="SGT"/>
</dbReference>